<dbReference type="AlphaFoldDB" id="A0AAV4WE10"/>
<keyword evidence="2" id="KW-1185">Reference proteome</keyword>
<evidence type="ECO:0008006" key="3">
    <source>
        <dbReference type="Google" id="ProtNLM"/>
    </source>
</evidence>
<accession>A0AAV4WE10</accession>
<reference evidence="1 2" key="1">
    <citation type="submission" date="2021-06" db="EMBL/GenBank/DDBJ databases">
        <title>Caerostris extrusa draft genome.</title>
        <authorList>
            <person name="Kono N."/>
            <person name="Arakawa K."/>
        </authorList>
    </citation>
    <scope>NUCLEOTIDE SEQUENCE [LARGE SCALE GENOMIC DNA]</scope>
</reference>
<proteinExistence type="predicted"/>
<organism evidence="1 2">
    <name type="scientific">Caerostris extrusa</name>
    <name type="common">Bark spider</name>
    <name type="synonym">Caerostris bankana</name>
    <dbReference type="NCBI Taxonomy" id="172846"/>
    <lineage>
        <taxon>Eukaryota</taxon>
        <taxon>Metazoa</taxon>
        <taxon>Ecdysozoa</taxon>
        <taxon>Arthropoda</taxon>
        <taxon>Chelicerata</taxon>
        <taxon>Arachnida</taxon>
        <taxon>Araneae</taxon>
        <taxon>Araneomorphae</taxon>
        <taxon>Entelegynae</taxon>
        <taxon>Araneoidea</taxon>
        <taxon>Araneidae</taxon>
        <taxon>Caerostris</taxon>
    </lineage>
</organism>
<protein>
    <recommendedName>
        <fullName evidence="3">Secreted protein</fullName>
    </recommendedName>
</protein>
<sequence>MKFFSRLIAGSTAVNTLCSEVNSGVIHSAALEKQFPLQFSSFRDEPREIFPENNDFPRKLLLFPRSCLGLCCVAAPAVFPPTTLWDMSSRILGIFSLVRKDP</sequence>
<evidence type="ECO:0000313" key="1">
    <source>
        <dbReference type="EMBL" id="GIY81081.1"/>
    </source>
</evidence>
<evidence type="ECO:0000313" key="2">
    <source>
        <dbReference type="Proteomes" id="UP001054945"/>
    </source>
</evidence>
<dbReference type="EMBL" id="BPLR01016077">
    <property type="protein sequence ID" value="GIY81081.1"/>
    <property type="molecule type" value="Genomic_DNA"/>
</dbReference>
<comment type="caution">
    <text evidence="1">The sequence shown here is derived from an EMBL/GenBank/DDBJ whole genome shotgun (WGS) entry which is preliminary data.</text>
</comment>
<dbReference type="Proteomes" id="UP001054945">
    <property type="component" value="Unassembled WGS sequence"/>
</dbReference>
<gene>
    <name evidence="1" type="ORF">CEXT_799691</name>
</gene>
<name>A0AAV4WE10_CAEEX</name>